<dbReference type="Proteomes" id="UP000095286">
    <property type="component" value="Unplaced"/>
</dbReference>
<evidence type="ECO:0000313" key="2">
    <source>
        <dbReference type="WBParaSite" id="RSKR_0001167200.1"/>
    </source>
</evidence>
<organism evidence="1 2">
    <name type="scientific">Rhabditophanes sp. KR3021</name>
    <dbReference type="NCBI Taxonomy" id="114890"/>
    <lineage>
        <taxon>Eukaryota</taxon>
        <taxon>Metazoa</taxon>
        <taxon>Ecdysozoa</taxon>
        <taxon>Nematoda</taxon>
        <taxon>Chromadorea</taxon>
        <taxon>Rhabditida</taxon>
        <taxon>Tylenchina</taxon>
        <taxon>Panagrolaimomorpha</taxon>
        <taxon>Strongyloidoidea</taxon>
        <taxon>Alloionematidae</taxon>
        <taxon>Rhabditophanes</taxon>
    </lineage>
</organism>
<sequence>MGENNKAYYVGMTNDKDGRFRKHKWEAARSEFRNRKKSEGIPKMWKDYTNGKGLVNVLCWEELSQRFASIIERSLVAAAKGSTNSSVGSASYRMLNVLNFRGIKEMGYYLMQHTQLMTSASKCFQKRRIR</sequence>
<reference evidence="2" key="1">
    <citation type="submission" date="2016-11" db="UniProtKB">
        <authorList>
            <consortium name="WormBaseParasite"/>
        </authorList>
    </citation>
    <scope>IDENTIFICATION</scope>
    <source>
        <strain evidence="2">KR3021</strain>
    </source>
</reference>
<evidence type="ECO:0000313" key="1">
    <source>
        <dbReference type="Proteomes" id="UP000095286"/>
    </source>
</evidence>
<proteinExistence type="predicted"/>
<accession>A0AC35UH15</accession>
<protein>
    <submittedName>
        <fullName evidence="2">GIY-YIG domain-containing protein</fullName>
    </submittedName>
</protein>
<name>A0AC35UH15_9BILA</name>
<dbReference type="WBParaSite" id="RSKR_0001167200.1">
    <property type="protein sequence ID" value="RSKR_0001167200.1"/>
    <property type="gene ID" value="RSKR_0001167200"/>
</dbReference>